<keyword evidence="2" id="KW-1133">Transmembrane helix</keyword>
<protein>
    <recommendedName>
        <fullName evidence="5">Transmembrane protein</fullName>
    </recommendedName>
</protein>
<reference evidence="3 4" key="1">
    <citation type="submission" date="2022-07" db="EMBL/GenBank/DDBJ databases">
        <title>Genome-wide signatures of adaptation to extreme environments.</title>
        <authorList>
            <person name="Cho C.H."/>
            <person name="Yoon H.S."/>
        </authorList>
    </citation>
    <scope>NUCLEOTIDE SEQUENCE [LARGE SCALE GENOMIC DNA]</scope>
    <source>
        <strain evidence="3 4">DBV 063 E5</strain>
    </source>
</reference>
<organism evidence="3 4">
    <name type="scientific">Cyanidium caldarium</name>
    <name type="common">Red alga</name>
    <dbReference type="NCBI Taxonomy" id="2771"/>
    <lineage>
        <taxon>Eukaryota</taxon>
        <taxon>Rhodophyta</taxon>
        <taxon>Bangiophyceae</taxon>
        <taxon>Cyanidiales</taxon>
        <taxon>Cyanidiaceae</taxon>
        <taxon>Cyanidium</taxon>
    </lineage>
</organism>
<evidence type="ECO:0000256" key="2">
    <source>
        <dbReference type="SAM" id="Phobius"/>
    </source>
</evidence>
<sequence length="221" mass="23865">MSEGRAEVVDGGDGREENTSEVKKTLRLLAQCAHNGVEVGTADAFHTLRSLSSEHGAITSSARRRVPSMAVSFRLPEGRRRPWNERLQEFGAGVRQAVRLLRASLRAVPLWHEYVWWMRATLVGVLLGYVSCLAIFLVLVLGAAAVWCLAAVLSIAGVALLWIGGGLGVSVLLFGAAVVTAMTISTGCFVAVTASRSLRRILLVYYPVHTGPPCLHKAHRP</sequence>
<feature type="transmembrane region" description="Helical" evidence="2">
    <location>
        <begin position="146"/>
        <end position="165"/>
    </location>
</feature>
<evidence type="ECO:0008006" key="5">
    <source>
        <dbReference type="Google" id="ProtNLM"/>
    </source>
</evidence>
<keyword evidence="2" id="KW-0472">Membrane</keyword>
<accession>A0AAV9IS98</accession>
<comment type="caution">
    <text evidence="3">The sequence shown here is derived from an EMBL/GenBank/DDBJ whole genome shotgun (WGS) entry which is preliminary data.</text>
</comment>
<keyword evidence="4" id="KW-1185">Reference proteome</keyword>
<feature type="region of interest" description="Disordered" evidence="1">
    <location>
        <begin position="1"/>
        <end position="20"/>
    </location>
</feature>
<evidence type="ECO:0000313" key="4">
    <source>
        <dbReference type="Proteomes" id="UP001301350"/>
    </source>
</evidence>
<evidence type="ECO:0000256" key="1">
    <source>
        <dbReference type="SAM" id="MobiDB-lite"/>
    </source>
</evidence>
<dbReference type="EMBL" id="JANCYW010000003">
    <property type="protein sequence ID" value="KAK4534941.1"/>
    <property type="molecule type" value="Genomic_DNA"/>
</dbReference>
<evidence type="ECO:0000313" key="3">
    <source>
        <dbReference type="EMBL" id="KAK4534941.1"/>
    </source>
</evidence>
<dbReference type="AlphaFoldDB" id="A0AAV9IS98"/>
<keyword evidence="2" id="KW-0812">Transmembrane</keyword>
<proteinExistence type="predicted"/>
<name>A0AAV9IS98_CYACA</name>
<gene>
    <name evidence="3" type="ORF">CDCA_CDCA03G0966</name>
</gene>
<feature type="transmembrane region" description="Helical" evidence="2">
    <location>
        <begin position="171"/>
        <end position="192"/>
    </location>
</feature>
<feature type="transmembrane region" description="Helical" evidence="2">
    <location>
        <begin position="116"/>
        <end position="139"/>
    </location>
</feature>
<dbReference type="Proteomes" id="UP001301350">
    <property type="component" value="Unassembled WGS sequence"/>
</dbReference>